<reference evidence="2" key="1">
    <citation type="journal article" date="2019" name="Int. J. Syst. Evol. Microbiol.">
        <title>The Global Catalogue of Microorganisms (GCM) 10K type strain sequencing project: providing services to taxonomists for standard genome sequencing and annotation.</title>
        <authorList>
            <consortium name="The Broad Institute Genomics Platform"/>
            <consortium name="The Broad Institute Genome Sequencing Center for Infectious Disease"/>
            <person name="Wu L."/>
            <person name="Ma J."/>
        </authorList>
    </citation>
    <scope>NUCLEOTIDE SEQUENCE [LARGE SCALE GENOMIC DNA]</scope>
    <source>
        <strain evidence="2">CCUG 57263</strain>
    </source>
</reference>
<dbReference type="Proteomes" id="UP001597120">
    <property type="component" value="Unassembled WGS sequence"/>
</dbReference>
<accession>A0ABW3D3L8</accession>
<dbReference type="EMBL" id="JBHTIU010000008">
    <property type="protein sequence ID" value="MFD0867910.1"/>
    <property type="molecule type" value="Genomic_DNA"/>
</dbReference>
<comment type="caution">
    <text evidence="1">The sequence shown here is derived from an EMBL/GenBank/DDBJ whole genome shotgun (WGS) entry which is preliminary data.</text>
</comment>
<sequence>MKMLTRKMMWLGMALVRVDRIRGSDDGIGGSANTMNDITALGKRLATTNLPSGLSPLY</sequence>
<proteinExistence type="predicted"/>
<evidence type="ECO:0000313" key="1">
    <source>
        <dbReference type="EMBL" id="MFD0867910.1"/>
    </source>
</evidence>
<evidence type="ECO:0000313" key="2">
    <source>
        <dbReference type="Proteomes" id="UP001597120"/>
    </source>
</evidence>
<name>A0ABW3D3L8_9BACL</name>
<protein>
    <submittedName>
        <fullName evidence="1">Uncharacterized protein</fullName>
    </submittedName>
</protein>
<gene>
    <name evidence="1" type="ORF">ACFQ03_02020</name>
</gene>
<keyword evidence="2" id="KW-1185">Reference proteome</keyword>
<organism evidence="1 2">
    <name type="scientific">Paenibacillus residui</name>
    <dbReference type="NCBI Taxonomy" id="629724"/>
    <lineage>
        <taxon>Bacteria</taxon>
        <taxon>Bacillati</taxon>
        <taxon>Bacillota</taxon>
        <taxon>Bacilli</taxon>
        <taxon>Bacillales</taxon>
        <taxon>Paenibacillaceae</taxon>
        <taxon>Paenibacillus</taxon>
    </lineage>
</organism>
<dbReference type="RefSeq" id="WP_186328392.1">
    <property type="nucleotide sequence ID" value="NZ_JBHTIU010000008.1"/>
</dbReference>